<proteinExistence type="predicted"/>
<name>A0ABS8SCU1_DATST</name>
<evidence type="ECO:0000313" key="2">
    <source>
        <dbReference type="Proteomes" id="UP000823775"/>
    </source>
</evidence>
<sequence>MAMEKSLSGKVKRCRIHDLLHSYCLEKSKQDNFFTRMNRGEDMLPEKPRNYRLFIHSYQDENDLWAAMSLKRPFKLVKVLTGIVLTGGTFPSEGVDVVLSPPWSEISIIGELRNLEILSGLSLMMLFLSLNAGFKPSVSSLRKSLSHFGDAISLKALGNRCGWSVANSALEIQTTQEREDMANDAFTVTIQPPD</sequence>
<organism evidence="1 2">
    <name type="scientific">Datura stramonium</name>
    <name type="common">Jimsonweed</name>
    <name type="synonym">Common thornapple</name>
    <dbReference type="NCBI Taxonomy" id="4076"/>
    <lineage>
        <taxon>Eukaryota</taxon>
        <taxon>Viridiplantae</taxon>
        <taxon>Streptophyta</taxon>
        <taxon>Embryophyta</taxon>
        <taxon>Tracheophyta</taxon>
        <taxon>Spermatophyta</taxon>
        <taxon>Magnoliopsida</taxon>
        <taxon>eudicotyledons</taxon>
        <taxon>Gunneridae</taxon>
        <taxon>Pentapetalae</taxon>
        <taxon>asterids</taxon>
        <taxon>lamiids</taxon>
        <taxon>Solanales</taxon>
        <taxon>Solanaceae</taxon>
        <taxon>Solanoideae</taxon>
        <taxon>Datureae</taxon>
        <taxon>Datura</taxon>
    </lineage>
</organism>
<dbReference type="Proteomes" id="UP000823775">
    <property type="component" value="Unassembled WGS sequence"/>
</dbReference>
<comment type="caution">
    <text evidence="1">The sequence shown here is derived from an EMBL/GenBank/DDBJ whole genome shotgun (WGS) entry which is preliminary data.</text>
</comment>
<accession>A0ABS8SCU1</accession>
<dbReference type="EMBL" id="JACEIK010000417">
    <property type="protein sequence ID" value="MCD7456682.1"/>
    <property type="molecule type" value="Genomic_DNA"/>
</dbReference>
<reference evidence="1 2" key="1">
    <citation type="journal article" date="2021" name="BMC Genomics">
        <title>Datura genome reveals duplications of psychoactive alkaloid biosynthetic genes and high mutation rate following tissue culture.</title>
        <authorList>
            <person name="Rajewski A."/>
            <person name="Carter-House D."/>
            <person name="Stajich J."/>
            <person name="Litt A."/>
        </authorList>
    </citation>
    <scope>NUCLEOTIDE SEQUENCE [LARGE SCALE GENOMIC DNA]</scope>
    <source>
        <strain evidence="1">AR-01</strain>
    </source>
</reference>
<evidence type="ECO:0000313" key="1">
    <source>
        <dbReference type="EMBL" id="MCD7456682.1"/>
    </source>
</evidence>
<protein>
    <submittedName>
        <fullName evidence="1">Uncharacterized protein</fullName>
    </submittedName>
</protein>
<keyword evidence="2" id="KW-1185">Reference proteome</keyword>
<gene>
    <name evidence="1" type="ORF">HAX54_032738</name>
</gene>